<dbReference type="STRING" id="35570.A0A1I8PEC4"/>
<evidence type="ECO:0000313" key="4">
    <source>
        <dbReference type="EnsemblMetazoa" id="SCAU007327-PA"/>
    </source>
</evidence>
<dbReference type="OrthoDB" id="5835829at2759"/>
<dbReference type="AlphaFoldDB" id="A0A1I8PEC4"/>
<protein>
    <recommendedName>
        <fullName evidence="6">UDP-glucuronosyltransferase</fullName>
    </recommendedName>
</protein>
<dbReference type="InterPro" id="IPR002213">
    <property type="entry name" value="UDP_glucos_trans"/>
</dbReference>
<evidence type="ECO:0000256" key="3">
    <source>
        <dbReference type="ARBA" id="ARBA00022679"/>
    </source>
</evidence>
<gene>
    <name evidence="4" type="primary">106094060</name>
</gene>
<name>A0A1I8PEC4_STOCA</name>
<organism evidence="4 5">
    <name type="scientific">Stomoxys calcitrans</name>
    <name type="common">Stable fly</name>
    <name type="synonym">Conops calcitrans</name>
    <dbReference type="NCBI Taxonomy" id="35570"/>
    <lineage>
        <taxon>Eukaryota</taxon>
        <taxon>Metazoa</taxon>
        <taxon>Ecdysozoa</taxon>
        <taxon>Arthropoda</taxon>
        <taxon>Hexapoda</taxon>
        <taxon>Insecta</taxon>
        <taxon>Pterygota</taxon>
        <taxon>Neoptera</taxon>
        <taxon>Endopterygota</taxon>
        <taxon>Diptera</taxon>
        <taxon>Brachycera</taxon>
        <taxon>Muscomorpha</taxon>
        <taxon>Muscoidea</taxon>
        <taxon>Muscidae</taxon>
        <taxon>Stomoxys</taxon>
    </lineage>
</organism>
<evidence type="ECO:0000256" key="1">
    <source>
        <dbReference type="ARBA" id="ARBA00009995"/>
    </source>
</evidence>
<dbReference type="SUPFAM" id="SSF53756">
    <property type="entry name" value="UDP-Glycosyltransferase/glycogen phosphorylase"/>
    <property type="match status" value="1"/>
</dbReference>
<keyword evidence="5" id="KW-1185">Reference proteome</keyword>
<dbReference type="Gene3D" id="3.40.50.2000">
    <property type="entry name" value="Glycogen Phosphorylase B"/>
    <property type="match status" value="2"/>
</dbReference>
<dbReference type="FunFam" id="3.40.50.2000:FF:000050">
    <property type="entry name" value="UDP-glucuronosyltransferase"/>
    <property type="match status" value="1"/>
</dbReference>
<dbReference type="KEGG" id="scac:106094060"/>
<keyword evidence="2" id="KW-0328">Glycosyltransferase</keyword>
<dbReference type="InterPro" id="IPR050271">
    <property type="entry name" value="UDP-glycosyltransferase"/>
</dbReference>
<dbReference type="PANTHER" id="PTHR48043:SF159">
    <property type="entry name" value="EG:EG0003.4 PROTEIN-RELATED"/>
    <property type="match status" value="1"/>
</dbReference>
<evidence type="ECO:0000313" key="5">
    <source>
        <dbReference type="Proteomes" id="UP000095300"/>
    </source>
</evidence>
<comment type="similarity">
    <text evidence="1">Belongs to the UDP-glycosyltransferase family.</text>
</comment>
<dbReference type="CDD" id="cd03784">
    <property type="entry name" value="GT1_Gtf-like"/>
    <property type="match status" value="1"/>
</dbReference>
<dbReference type="Pfam" id="PF00201">
    <property type="entry name" value="UDPGT"/>
    <property type="match status" value="1"/>
</dbReference>
<dbReference type="Proteomes" id="UP000095300">
    <property type="component" value="Unassembled WGS sequence"/>
</dbReference>
<sequence length="476" mass="54554">MAERGHNVTVVSLLPLREEWLHPSMTYIQMGSVKGNSDLCISATRGFGLRRFLNALDLMDTLIRAMAEMLEHPKMQELIHNRDNKFDLILYGYMYIDFVYGLAEHFDCPVALLWANMPVAPLMQIIGNPMEMSYTPLGVMNSIPWDYNLGLLFRVKNIFSIAAEYFMLLLNHWSIEGIYRKHFGQYASMSKAKERVSMVLFSHHFSEKPVPLVPAMIEVGGIHLNEQPDPLPKDIENFITDAEEGVILFTLGTNVKEDHLHPKTLDKIYNVLSKLPQKVLWKCDDEYRIPGNSSNILFRSWLPQRDILAHPKVKLLFGHGGKGGITEAKFYGVPIVGMPLFADQFLNMNEVVVNGYGLMLEHGEALNDVIIYATVNEVLENKTYSRNVKQFSKLYRDRPLSIKDNAVYWLEYLIRYKGALHMQSPLKTMSFVEANNLDLYLLLSIALYLLWRSIKFVAKGVGDFKTHISNVKIKMD</sequence>
<proteinExistence type="inferred from homology"/>
<accession>A0A1I8PEC4</accession>
<reference evidence="4" key="1">
    <citation type="submission" date="2020-05" db="UniProtKB">
        <authorList>
            <consortium name="EnsemblMetazoa"/>
        </authorList>
    </citation>
    <scope>IDENTIFICATION</scope>
    <source>
        <strain evidence="4">USDA</strain>
    </source>
</reference>
<dbReference type="VEuPathDB" id="VectorBase:SCAU007327"/>
<evidence type="ECO:0008006" key="6">
    <source>
        <dbReference type="Google" id="ProtNLM"/>
    </source>
</evidence>
<evidence type="ECO:0000256" key="2">
    <source>
        <dbReference type="ARBA" id="ARBA00022676"/>
    </source>
</evidence>
<dbReference type="PANTHER" id="PTHR48043">
    <property type="entry name" value="EG:EG0003.4 PROTEIN-RELATED"/>
    <property type="match status" value="1"/>
</dbReference>
<keyword evidence="3" id="KW-0808">Transferase</keyword>
<dbReference type="EnsemblMetazoa" id="SCAU007327-RA">
    <property type="protein sequence ID" value="SCAU007327-PA"/>
    <property type="gene ID" value="SCAU007327"/>
</dbReference>
<dbReference type="GO" id="GO:0008194">
    <property type="term" value="F:UDP-glycosyltransferase activity"/>
    <property type="evidence" value="ECO:0007669"/>
    <property type="project" value="InterPro"/>
</dbReference>